<keyword evidence="5" id="KW-1185">Reference proteome</keyword>
<gene>
    <name evidence="3" type="ORF">C5L28_002041</name>
    <name evidence="2" type="ORF">LPKJCM_00549</name>
</gene>
<keyword evidence="1" id="KW-0812">Transmembrane</keyword>
<evidence type="ECO:0000256" key="1">
    <source>
        <dbReference type="SAM" id="Phobius"/>
    </source>
</evidence>
<evidence type="ECO:0000313" key="5">
    <source>
        <dbReference type="Proteomes" id="UP000294668"/>
    </source>
</evidence>
<feature type="transmembrane region" description="Helical" evidence="1">
    <location>
        <begin position="142"/>
        <end position="164"/>
    </location>
</feature>
<dbReference type="Proteomes" id="UP000214739">
    <property type="component" value="Unassembled WGS sequence"/>
</dbReference>
<dbReference type="AlphaFoldDB" id="A0A224V3H0"/>
<evidence type="ECO:0000313" key="4">
    <source>
        <dbReference type="Proteomes" id="UP000214739"/>
    </source>
</evidence>
<feature type="transmembrane region" description="Helical" evidence="1">
    <location>
        <begin position="86"/>
        <end position="104"/>
    </location>
</feature>
<sequence length="168" mass="19521">MKNSHLLTIILNWTFFLASPLLVILINSLTFYRVFNRTVPSGSFAGTKTLIFNFAWNIFLLLLMNYLVIWRPAYRKFINTQIDSSLEVWITFILVGLIIIGILATDVSHFSVVSIALISVPEICSIPWMLYLTYHTWKYQNICFFSLVNLLQISYICLLLNNFYGFTN</sequence>
<feature type="transmembrane region" description="Helical" evidence="1">
    <location>
        <begin position="12"/>
        <end position="34"/>
    </location>
</feature>
<feature type="transmembrane region" description="Helical" evidence="1">
    <location>
        <begin position="110"/>
        <end position="130"/>
    </location>
</feature>
<reference evidence="3 5" key="2">
    <citation type="journal article" date="2019" name="Appl. Microbiol. Biotechnol.">
        <title>Uncovering carbohydrate metabolism through a genotype-phenotype association study of 56 lactic acid bacteria genomes.</title>
        <authorList>
            <person name="Buron-Moles G."/>
            <person name="Chailyan A."/>
            <person name="Dolejs I."/>
            <person name="Forster J."/>
            <person name="Miks M.H."/>
        </authorList>
    </citation>
    <scope>NUCLEOTIDE SEQUENCE [LARGE SCALE GENOMIC DNA]</scope>
    <source>
        <strain evidence="3 5">DSM 10551</strain>
    </source>
</reference>
<keyword evidence="1" id="KW-1133">Transmembrane helix</keyword>
<evidence type="ECO:0000313" key="2">
    <source>
        <dbReference type="EMBL" id="GAW71468.1"/>
    </source>
</evidence>
<evidence type="ECO:0000313" key="3">
    <source>
        <dbReference type="EMBL" id="TDG92310.1"/>
    </source>
</evidence>
<keyword evidence="1" id="KW-0472">Membrane</keyword>
<comment type="caution">
    <text evidence="2">The sequence shown here is derived from an EMBL/GenBank/DDBJ whole genome shotgun (WGS) entry which is preliminary data.</text>
</comment>
<accession>A0A224V3H0</accession>
<protein>
    <submittedName>
        <fullName evidence="2">Uncharacterized protein</fullName>
    </submittedName>
</protein>
<reference evidence="2 4" key="1">
    <citation type="journal article" date="2017" name="Biosci Microbiota Food Health">
        <title>Genomic characterization reconfirms the taxonomic status of Lactobacillus parakefiri.</title>
        <authorList>
            <person name="Tanizawa Y."/>
            <person name="Kobayashi H."/>
            <person name="Kaminuma E."/>
            <person name="Sakamoto M."/>
            <person name="Ohkuma M."/>
            <person name="Nakamura Y."/>
            <person name="Arita M."/>
            <person name="Tohno M."/>
        </authorList>
    </citation>
    <scope>NUCLEOTIDE SEQUENCE [LARGE SCALE GENOMIC DNA]</scope>
    <source>
        <strain evidence="2 4">JCM 8573</strain>
    </source>
</reference>
<dbReference type="EMBL" id="PUFL01000044">
    <property type="protein sequence ID" value="TDG92310.1"/>
    <property type="molecule type" value="Genomic_DNA"/>
</dbReference>
<reference evidence="3" key="3">
    <citation type="submission" date="2019-02" db="EMBL/GenBank/DDBJ databases">
        <authorList>
            <person name="Buron G."/>
            <person name="Chaylann A."/>
            <person name="Dolejs I."/>
            <person name="Forster J."/>
            <person name="Miks M.H."/>
        </authorList>
    </citation>
    <scope>NUCLEOTIDE SEQUENCE</scope>
    <source>
        <strain evidence="3">DSM 10551</strain>
    </source>
</reference>
<organism evidence="2 4">
    <name type="scientific">Lentilactobacillus parakefiri</name>
    <dbReference type="NCBI Taxonomy" id="152332"/>
    <lineage>
        <taxon>Bacteria</taxon>
        <taxon>Bacillati</taxon>
        <taxon>Bacillota</taxon>
        <taxon>Bacilli</taxon>
        <taxon>Lactobacillales</taxon>
        <taxon>Lactobacillaceae</taxon>
        <taxon>Lentilactobacillus</taxon>
    </lineage>
</organism>
<feature type="transmembrane region" description="Helical" evidence="1">
    <location>
        <begin position="54"/>
        <end position="74"/>
    </location>
</feature>
<name>A0A224V3H0_9LACO</name>
<proteinExistence type="predicted"/>
<dbReference type="EMBL" id="BDGB01000032">
    <property type="protein sequence ID" value="GAW71468.1"/>
    <property type="molecule type" value="Genomic_DNA"/>
</dbReference>
<dbReference type="Proteomes" id="UP000294668">
    <property type="component" value="Unassembled WGS sequence"/>
</dbReference>